<name>A0ABY8JSS7_9ACTN</name>
<dbReference type="EMBL" id="CP121682">
    <property type="protein sequence ID" value="WGD39034.1"/>
    <property type="molecule type" value="Genomic_DNA"/>
</dbReference>
<sequence>MPAQQPGPAVADVPLLVPPRHDSGGTTSAPRDDVPAPGEIDPSVWRVVGDPLVAAPTGGVLSGSRVAVKDLFAVAGHAIGAGNPAWLREAPIESAHAAAVQALLQAGADVTGIARTDELAYGLSGLNTHYGMPPNPAAPGRVPGGSSSGSASAVALGLADIGLGTDTAGSVRVPTSYCGLYSLRPSHGLVPDTGQIGLAPSFDTVSWITRTPQLLSRVSDVLLPRRPAQPIKRLLLATDLFDLVDPALRLPLHDAAHAWADRLAVPLQPRSSTCAAHLEEWAEALGVLQAVEMWQLHGSWLQAHREAVSPLVADAIAAGEGMPAEYLAWARDTVSQARSTLAELIPPGTALVQPAAPTAAPPPGPAVTGMALRTATVQLICAASVAGLPVLTLPGVQSPAGPVGLSLVATAGSDRALTAALADHTADSAALAPS</sequence>
<dbReference type="InterPro" id="IPR023631">
    <property type="entry name" value="Amidase_dom"/>
</dbReference>
<evidence type="ECO:0000313" key="3">
    <source>
        <dbReference type="EMBL" id="WGD39034.1"/>
    </source>
</evidence>
<evidence type="ECO:0000256" key="1">
    <source>
        <dbReference type="SAM" id="MobiDB-lite"/>
    </source>
</evidence>
<keyword evidence="4" id="KW-1185">Reference proteome</keyword>
<dbReference type="Pfam" id="PF01425">
    <property type="entry name" value="Amidase"/>
    <property type="match status" value="1"/>
</dbReference>
<gene>
    <name evidence="3" type="ORF">PYS65_01965</name>
</gene>
<feature type="region of interest" description="Disordered" evidence="1">
    <location>
        <begin position="1"/>
        <end position="42"/>
    </location>
</feature>
<protein>
    <submittedName>
        <fullName evidence="3">Amidase family protein</fullName>
    </submittedName>
</protein>
<dbReference type="SUPFAM" id="SSF75304">
    <property type="entry name" value="Amidase signature (AS) enzymes"/>
    <property type="match status" value="1"/>
</dbReference>
<dbReference type="RefSeq" id="WP_279331957.1">
    <property type="nucleotide sequence ID" value="NZ_CP121682.1"/>
</dbReference>
<reference evidence="3 4" key="1">
    <citation type="submission" date="2023-03" db="EMBL/GenBank/DDBJ databases">
        <authorList>
            <person name="Mo P."/>
        </authorList>
    </citation>
    <scope>NUCLEOTIDE SEQUENCE [LARGE SCALE GENOMIC DNA]</scope>
    <source>
        <strain evidence="3 4">HUAS 5</strain>
    </source>
</reference>
<dbReference type="PROSITE" id="PS00571">
    <property type="entry name" value="AMIDASES"/>
    <property type="match status" value="1"/>
</dbReference>
<feature type="domain" description="Amidase" evidence="2">
    <location>
        <begin position="57"/>
        <end position="229"/>
    </location>
</feature>
<dbReference type="Gene3D" id="3.90.1300.10">
    <property type="entry name" value="Amidase signature (AS) domain"/>
    <property type="match status" value="1"/>
</dbReference>
<proteinExistence type="predicted"/>
<dbReference type="PANTHER" id="PTHR46310">
    <property type="entry name" value="AMIDASE 1"/>
    <property type="match status" value="1"/>
</dbReference>
<organism evidence="3 4">
    <name type="scientific">Streptomyces cathayae</name>
    <dbReference type="NCBI Taxonomy" id="3031124"/>
    <lineage>
        <taxon>Bacteria</taxon>
        <taxon>Bacillati</taxon>
        <taxon>Actinomycetota</taxon>
        <taxon>Actinomycetes</taxon>
        <taxon>Kitasatosporales</taxon>
        <taxon>Streptomycetaceae</taxon>
        <taxon>Streptomyces</taxon>
    </lineage>
</organism>
<dbReference type="PANTHER" id="PTHR46310:SF7">
    <property type="entry name" value="AMIDASE 1"/>
    <property type="match status" value="1"/>
</dbReference>
<dbReference type="InterPro" id="IPR020556">
    <property type="entry name" value="Amidase_CS"/>
</dbReference>
<feature type="compositionally biased region" description="Low complexity" evidence="1">
    <location>
        <begin position="1"/>
        <end position="15"/>
    </location>
</feature>
<accession>A0ABY8JSS7</accession>
<evidence type="ECO:0000259" key="2">
    <source>
        <dbReference type="Pfam" id="PF01425"/>
    </source>
</evidence>
<dbReference type="Proteomes" id="UP001216440">
    <property type="component" value="Chromosome"/>
</dbReference>
<dbReference type="InterPro" id="IPR036928">
    <property type="entry name" value="AS_sf"/>
</dbReference>
<evidence type="ECO:0000313" key="4">
    <source>
        <dbReference type="Proteomes" id="UP001216440"/>
    </source>
</evidence>